<dbReference type="RefSeq" id="WP_284583780.1">
    <property type="nucleotide sequence ID" value="NZ_CP106831.1"/>
</dbReference>
<dbReference type="InterPro" id="IPR009061">
    <property type="entry name" value="DNA-bd_dom_put_sf"/>
</dbReference>
<reference evidence="1 2" key="1">
    <citation type="submission" date="2022-09" db="EMBL/GenBank/DDBJ databases">
        <title>Whole genome sequencing analysis of tet(X)-positive Empedobacter falsenii YWS9-3.</title>
        <authorList>
            <person name="Chen C."/>
            <person name="Lv Y.-L."/>
        </authorList>
    </citation>
    <scope>NUCLEOTIDE SEQUENCE [LARGE SCALE GENOMIC DNA]</scope>
    <source>
        <strain evidence="1 2">YWS9-3_T</strain>
    </source>
</reference>
<name>A0ABY8V9I0_9FLAO</name>
<dbReference type="EMBL" id="CP106831">
    <property type="protein sequence ID" value="WIH97782.1"/>
    <property type="molecule type" value="Genomic_DNA"/>
</dbReference>
<gene>
    <name evidence="1" type="ORF">OBA43_02260</name>
</gene>
<evidence type="ECO:0000313" key="2">
    <source>
        <dbReference type="Proteomes" id="UP001223501"/>
    </source>
</evidence>
<evidence type="ECO:0000313" key="1">
    <source>
        <dbReference type="EMBL" id="WIH97782.1"/>
    </source>
</evidence>
<keyword evidence="2" id="KW-1185">Reference proteome</keyword>
<accession>A0ABY8V9I0</accession>
<dbReference type="Proteomes" id="UP001223501">
    <property type="component" value="Chromosome"/>
</dbReference>
<proteinExistence type="predicted"/>
<dbReference type="SUPFAM" id="SSF46955">
    <property type="entry name" value="Putative DNA-binding domain"/>
    <property type="match status" value="1"/>
</dbReference>
<protein>
    <recommendedName>
        <fullName evidence="3">Helix-turn-helix domain-containing protein</fullName>
    </recommendedName>
</protein>
<evidence type="ECO:0008006" key="3">
    <source>
        <dbReference type="Google" id="ProtNLM"/>
    </source>
</evidence>
<organism evidence="1 2">
    <name type="scientific">Empedobacter falsenii</name>
    <dbReference type="NCBI Taxonomy" id="343874"/>
    <lineage>
        <taxon>Bacteria</taxon>
        <taxon>Pseudomonadati</taxon>
        <taxon>Bacteroidota</taxon>
        <taxon>Flavobacteriia</taxon>
        <taxon>Flavobacteriales</taxon>
        <taxon>Weeksellaceae</taxon>
        <taxon>Empedobacter</taxon>
    </lineage>
</organism>
<sequence length="72" mass="8695">MAGKEPKKNYKLTDILYSADIRKMLRWSRSTLQRYEEKGLPFFRADEKDEKSLKMYIEEDVVSWLLRHKRGA</sequence>